<sequence length="995" mass="110857">MDCPLFFFICLQCTSRSSPLRSGSHPGTRSDVSEATTKSTKTFLTALVLNSIIAGVEISTFTLVRRYFRLIYEPRSLSVFESKRQRPLSPRLLGWPISVFNADYRKIKNINGLDCYFFVRFLRMMVRIMLPIWLLSWAVLLPLTSVNTGVPGHSGLDMFIFGNIAPTQQSRYAGQLILTWIFTIWIWWNIKHEMAHYVRVRQHYLISRAHSSTAQACTILVTGIPPKYLSESALTRLFSHLPGGVRKVWVNRDLKDMPELYNRRLKACKMLESVETSLLNKAIKRNSKKEKKIAKAGHKEDGFSPSNDPEAARIVPVEELVPREDRPSHRLPPFTWLPFSIPFVGKKVDTIEWAREQVHELNVQLEQRREILARDIARTTAAEAQVTDRTRRIGAGKLNVAIPTVPVTIPLVKARPVAEFSDQTYPPANGAFILFNKQIAAHMAAQTLVHHEPYCMSGSLKYIEVAPEDVIWDNLVMNPYERRVRLVLSWSATIGLIIVWAIPVAFIGAISNIHSLCTTYHWLAWVCTLPGVVVSLIQGFLPSVLLALLFMLVPIVLRILARLEGIPQKTGVELSLMDRFFLFQVINGFLVVTLSSGIIASLPGIVNSPTSVPTLLAQNLPKSSTFFLTYVLLQGLSGTGSGFLQAVPLVMYYVKSTLLGSTPRSVYAIKYSPRVSVWGTLFPAITQLVVITFGYSIISPIINGLAFAAFFLFYLLYKYLFTWVNDQPRSSETGGLFFPKAIQHLFVGLYIQQLCLCALFFLAQNSHDSPSAIPEGALMIVLIVFTAFFQNTILNSYGPLIKFLPLSLADRSYGGVEVKPEQVPTKVGVPSPVLSGEVKAVDFANTSASGSHQRPSEGGSTHSGDADSRSLERVPSPIFTDESRAPSPSPSAKSAEDEGTTDFRHPAAVEEQRIIWLPKDRLDLVHEIVQDLASQDILHSTDGAEMDDGGHVNVITAPPEDVQRNRMEPVPLPSPNEGEGDELRIAQARAKSRER</sequence>
<evidence type="ECO:0000256" key="3">
    <source>
        <dbReference type="ARBA" id="ARBA00022448"/>
    </source>
</evidence>
<feature type="transmembrane region" description="Helical" evidence="8">
    <location>
        <begin position="675"/>
        <end position="698"/>
    </location>
</feature>
<feature type="domain" description="10TM putative phosphate transporter extracellular tail" evidence="10">
    <location>
        <begin position="893"/>
        <end position="959"/>
    </location>
</feature>
<feature type="transmembrane region" description="Helical" evidence="8">
    <location>
        <begin position="43"/>
        <end position="64"/>
    </location>
</feature>
<comment type="caution">
    <text evidence="13">The sequence shown here is derived from an EMBL/GenBank/DDBJ whole genome shotgun (WGS) entry which is preliminary data.</text>
</comment>
<dbReference type="AlphaFoldDB" id="A0A9P5K1U1"/>
<dbReference type="Proteomes" id="UP000759537">
    <property type="component" value="Unassembled WGS sequence"/>
</dbReference>
<feature type="transmembrane region" description="Helical" evidence="8">
    <location>
        <begin position="487"/>
        <end position="513"/>
    </location>
</feature>
<feature type="region of interest" description="Disordered" evidence="7">
    <location>
        <begin position="846"/>
        <end position="906"/>
    </location>
</feature>
<gene>
    <name evidence="13" type="ORF">DFH94DRAFT_795308</name>
</gene>
<evidence type="ECO:0000256" key="7">
    <source>
        <dbReference type="SAM" id="MobiDB-lite"/>
    </source>
</evidence>
<evidence type="ECO:0000256" key="4">
    <source>
        <dbReference type="ARBA" id="ARBA00022692"/>
    </source>
</evidence>
<evidence type="ECO:0000259" key="11">
    <source>
        <dbReference type="Pfam" id="PF13967"/>
    </source>
</evidence>
<organism evidence="13 14">
    <name type="scientific">Russula ochroleuca</name>
    <dbReference type="NCBI Taxonomy" id="152965"/>
    <lineage>
        <taxon>Eukaryota</taxon>
        <taxon>Fungi</taxon>
        <taxon>Dikarya</taxon>
        <taxon>Basidiomycota</taxon>
        <taxon>Agaricomycotina</taxon>
        <taxon>Agaricomycetes</taxon>
        <taxon>Russulales</taxon>
        <taxon>Russulaceae</taxon>
        <taxon>Russula</taxon>
    </lineage>
</organism>
<feature type="domain" description="CSC1/OSCA1-like cytosolic" evidence="12">
    <location>
        <begin position="217"/>
        <end position="372"/>
    </location>
</feature>
<protein>
    <submittedName>
        <fullName evidence="13">DUF221-domain-containing protein</fullName>
    </submittedName>
</protein>
<dbReference type="InterPro" id="IPR003864">
    <property type="entry name" value="CSC1/OSCA1-like_7TM"/>
</dbReference>
<dbReference type="OrthoDB" id="1076608at2759"/>
<feature type="compositionally biased region" description="Polar residues" evidence="7">
    <location>
        <begin position="846"/>
        <end position="863"/>
    </location>
</feature>
<comment type="similarity">
    <text evidence="2">Belongs to the CSC1 (TC 1.A.17) family.</text>
</comment>
<dbReference type="PANTHER" id="PTHR13018">
    <property type="entry name" value="PROBABLE MEMBRANE PROTEIN DUF221-RELATED"/>
    <property type="match status" value="1"/>
</dbReference>
<keyword evidence="14" id="KW-1185">Reference proteome</keyword>
<accession>A0A9P5K1U1</accession>
<evidence type="ECO:0000259" key="12">
    <source>
        <dbReference type="Pfam" id="PF14703"/>
    </source>
</evidence>
<keyword evidence="3" id="KW-0813">Transport</keyword>
<feature type="region of interest" description="Disordered" evidence="7">
    <location>
        <begin position="289"/>
        <end position="309"/>
    </location>
</feature>
<feature type="transmembrane region" description="Helical" evidence="8">
    <location>
        <begin position="776"/>
        <end position="794"/>
    </location>
</feature>
<comment type="subcellular location">
    <subcellularLocation>
        <location evidence="1">Membrane</location>
        <topology evidence="1">Multi-pass membrane protein</topology>
    </subcellularLocation>
</comment>
<evidence type="ECO:0000256" key="5">
    <source>
        <dbReference type="ARBA" id="ARBA00022989"/>
    </source>
</evidence>
<keyword evidence="4 8" id="KW-0812">Transmembrane</keyword>
<dbReference type="GO" id="GO:0005886">
    <property type="term" value="C:plasma membrane"/>
    <property type="evidence" value="ECO:0007669"/>
    <property type="project" value="TreeGrafter"/>
</dbReference>
<dbReference type="EMBL" id="WHVB01000017">
    <property type="protein sequence ID" value="KAF8474451.1"/>
    <property type="molecule type" value="Genomic_DNA"/>
</dbReference>
<dbReference type="PANTHER" id="PTHR13018:SF143">
    <property type="entry name" value="CSC1_OSCA1-LIKE 7TM REGION DOMAIN-CONTAINING PROTEIN"/>
    <property type="match status" value="1"/>
</dbReference>
<keyword evidence="6 8" id="KW-0472">Membrane</keyword>
<feature type="transmembrane region" description="Helical" evidence="8">
    <location>
        <begin position="626"/>
        <end position="654"/>
    </location>
</feature>
<evidence type="ECO:0000256" key="8">
    <source>
        <dbReference type="SAM" id="Phobius"/>
    </source>
</evidence>
<dbReference type="InterPro" id="IPR022257">
    <property type="entry name" value="PHM7_ext"/>
</dbReference>
<evidence type="ECO:0000259" key="10">
    <source>
        <dbReference type="Pfam" id="PF12621"/>
    </source>
</evidence>
<name>A0A9P5K1U1_9AGAM</name>
<proteinExistence type="inferred from homology"/>
<reference evidence="13" key="1">
    <citation type="submission" date="2019-10" db="EMBL/GenBank/DDBJ databases">
        <authorList>
            <consortium name="DOE Joint Genome Institute"/>
            <person name="Kuo A."/>
            <person name="Miyauchi S."/>
            <person name="Kiss E."/>
            <person name="Drula E."/>
            <person name="Kohler A."/>
            <person name="Sanchez-Garcia M."/>
            <person name="Andreopoulos B."/>
            <person name="Barry K.W."/>
            <person name="Bonito G."/>
            <person name="Buee M."/>
            <person name="Carver A."/>
            <person name="Chen C."/>
            <person name="Cichocki N."/>
            <person name="Clum A."/>
            <person name="Culley D."/>
            <person name="Crous P.W."/>
            <person name="Fauchery L."/>
            <person name="Girlanda M."/>
            <person name="Hayes R."/>
            <person name="Keri Z."/>
            <person name="LaButti K."/>
            <person name="Lipzen A."/>
            <person name="Lombard V."/>
            <person name="Magnuson J."/>
            <person name="Maillard F."/>
            <person name="Morin E."/>
            <person name="Murat C."/>
            <person name="Nolan M."/>
            <person name="Ohm R."/>
            <person name="Pangilinan J."/>
            <person name="Pereira M."/>
            <person name="Perotto S."/>
            <person name="Peter M."/>
            <person name="Riley R."/>
            <person name="Sitrit Y."/>
            <person name="Stielow B."/>
            <person name="Szollosi G."/>
            <person name="Zifcakova L."/>
            <person name="Stursova M."/>
            <person name="Spatafora J.W."/>
            <person name="Tedersoo L."/>
            <person name="Vaario L.-M."/>
            <person name="Yamada A."/>
            <person name="Yan M."/>
            <person name="Wang P."/>
            <person name="Xu J."/>
            <person name="Bruns T."/>
            <person name="Baldrian P."/>
            <person name="Vilgalys R."/>
            <person name="Henrissat B."/>
            <person name="Grigoriev I.V."/>
            <person name="Hibbett D."/>
            <person name="Nagy L.G."/>
            <person name="Martin F.M."/>
        </authorList>
    </citation>
    <scope>NUCLEOTIDE SEQUENCE</scope>
    <source>
        <strain evidence="13">Prilba</strain>
    </source>
</reference>
<dbReference type="InterPro" id="IPR027815">
    <property type="entry name" value="CSC1/OSCA1-like_cyt"/>
</dbReference>
<feature type="transmembrane region" description="Helical" evidence="8">
    <location>
        <begin position="581"/>
        <end position="606"/>
    </location>
</feature>
<feature type="transmembrane region" description="Helical" evidence="8">
    <location>
        <begin position="704"/>
        <end position="724"/>
    </location>
</feature>
<reference evidence="13" key="2">
    <citation type="journal article" date="2020" name="Nat. Commun.">
        <title>Large-scale genome sequencing of mycorrhizal fungi provides insights into the early evolution of symbiotic traits.</title>
        <authorList>
            <person name="Miyauchi S."/>
            <person name="Kiss E."/>
            <person name="Kuo A."/>
            <person name="Drula E."/>
            <person name="Kohler A."/>
            <person name="Sanchez-Garcia M."/>
            <person name="Morin E."/>
            <person name="Andreopoulos B."/>
            <person name="Barry K.W."/>
            <person name="Bonito G."/>
            <person name="Buee M."/>
            <person name="Carver A."/>
            <person name="Chen C."/>
            <person name="Cichocki N."/>
            <person name="Clum A."/>
            <person name="Culley D."/>
            <person name="Crous P.W."/>
            <person name="Fauchery L."/>
            <person name="Girlanda M."/>
            <person name="Hayes R.D."/>
            <person name="Keri Z."/>
            <person name="LaButti K."/>
            <person name="Lipzen A."/>
            <person name="Lombard V."/>
            <person name="Magnuson J."/>
            <person name="Maillard F."/>
            <person name="Murat C."/>
            <person name="Nolan M."/>
            <person name="Ohm R.A."/>
            <person name="Pangilinan J."/>
            <person name="Pereira M.F."/>
            <person name="Perotto S."/>
            <person name="Peter M."/>
            <person name="Pfister S."/>
            <person name="Riley R."/>
            <person name="Sitrit Y."/>
            <person name="Stielow J.B."/>
            <person name="Szollosi G."/>
            <person name="Zifcakova L."/>
            <person name="Stursova M."/>
            <person name="Spatafora J.W."/>
            <person name="Tedersoo L."/>
            <person name="Vaario L.M."/>
            <person name="Yamada A."/>
            <person name="Yan M."/>
            <person name="Wang P."/>
            <person name="Xu J."/>
            <person name="Bruns T."/>
            <person name="Baldrian P."/>
            <person name="Vilgalys R."/>
            <person name="Dunand C."/>
            <person name="Henrissat B."/>
            <person name="Grigoriev I.V."/>
            <person name="Hibbett D."/>
            <person name="Nagy L.G."/>
            <person name="Martin F.M."/>
        </authorList>
    </citation>
    <scope>NUCLEOTIDE SEQUENCE</scope>
    <source>
        <strain evidence="13">Prilba</strain>
    </source>
</reference>
<feature type="domain" description="CSC1/OSCA1-like N-terminal transmembrane" evidence="11">
    <location>
        <begin position="43"/>
        <end position="192"/>
    </location>
</feature>
<keyword evidence="5 8" id="KW-1133">Transmembrane helix</keyword>
<dbReference type="Pfam" id="PF02714">
    <property type="entry name" value="RSN1_7TM"/>
    <property type="match status" value="1"/>
</dbReference>
<dbReference type="Pfam" id="PF12621">
    <property type="entry name" value="PHM7_ext"/>
    <property type="match status" value="1"/>
</dbReference>
<dbReference type="GO" id="GO:0005227">
    <property type="term" value="F:calcium-activated cation channel activity"/>
    <property type="evidence" value="ECO:0007669"/>
    <property type="project" value="InterPro"/>
</dbReference>
<dbReference type="InterPro" id="IPR032880">
    <property type="entry name" value="CSC1/OSCA1-like_N"/>
</dbReference>
<dbReference type="InterPro" id="IPR045122">
    <property type="entry name" value="Csc1-like"/>
</dbReference>
<evidence type="ECO:0000313" key="14">
    <source>
        <dbReference type="Proteomes" id="UP000759537"/>
    </source>
</evidence>
<feature type="transmembrane region" description="Helical" evidence="8">
    <location>
        <begin position="533"/>
        <end position="560"/>
    </location>
</feature>
<feature type="transmembrane region" description="Helical" evidence="8">
    <location>
        <begin position="130"/>
        <end position="152"/>
    </location>
</feature>
<feature type="domain" description="CSC1/OSCA1-like 7TM region" evidence="9">
    <location>
        <begin position="488"/>
        <end position="760"/>
    </location>
</feature>
<feature type="region of interest" description="Disordered" evidence="7">
    <location>
        <begin position="942"/>
        <end position="995"/>
    </location>
</feature>
<evidence type="ECO:0000259" key="9">
    <source>
        <dbReference type="Pfam" id="PF02714"/>
    </source>
</evidence>
<evidence type="ECO:0000256" key="2">
    <source>
        <dbReference type="ARBA" id="ARBA00007779"/>
    </source>
</evidence>
<dbReference type="Pfam" id="PF13967">
    <property type="entry name" value="RSN1_TM"/>
    <property type="match status" value="1"/>
</dbReference>
<feature type="transmembrane region" description="Helical" evidence="8">
    <location>
        <begin position="172"/>
        <end position="190"/>
    </location>
</feature>
<feature type="transmembrane region" description="Helical" evidence="8">
    <location>
        <begin position="745"/>
        <end position="764"/>
    </location>
</feature>
<evidence type="ECO:0000256" key="1">
    <source>
        <dbReference type="ARBA" id="ARBA00004141"/>
    </source>
</evidence>
<dbReference type="Pfam" id="PF14703">
    <property type="entry name" value="PHM7_cyt"/>
    <property type="match status" value="1"/>
</dbReference>
<evidence type="ECO:0000256" key="6">
    <source>
        <dbReference type="ARBA" id="ARBA00023136"/>
    </source>
</evidence>
<evidence type="ECO:0000313" key="13">
    <source>
        <dbReference type="EMBL" id="KAF8474451.1"/>
    </source>
</evidence>